<keyword evidence="1" id="KW-0812">Transmembrane</keyword>
<organism evidence="2 3">
    <name type="scientific">Halorubrum xinjiangense</name>
    <dbReference type="NCBI Taxonomy" id="261291"/>
    <lineage>
        <taxon>Archaea</taxon>
        <taxon>Methanobacteriati</taxon>
        <taxon>Methanobacteriota</taxon>
        <taxon>Stenosarchaea group</taxon>
        <taxon>Halobacteria</taxon>
        <taxon>Halobacteriales</taxon>
        <taxon>Haloferacaceae</taxon>
        <taxon>Halorubrum</taxon>
    </lineage>
</organism>
<dbReference type="EMBL" id="FNBO01000003">
    <property type="protein sequence ID" value="SDF26319.1"/>
    <property type="molecule type" value="Genomic_DNA"/>
</dbReference>
<accession>A0A1G7JPB6</accession>
<feature type="transmembrane region" description="Helical" evidence="1">
    <location>
        <begin position="58"/>
        <end position="78"/>
    </location>
</feature>
<dbReference type="GO" id="GO:0016787">
    <property type="term" value="F:hydrolase activity"/>
    <property type="evidence" value="ECO:0007669"/>
    <property type="project" value="UniProtKB-KW"/>
</dbReference>
<feature type="transmembrane region" description="Helical" evidence="1">
    <location>
        <begin position="154"/>
        <end position="172"/>
    </location>
</feature>
<evidence type="ECO:0000313" key="2">
    <source>
        <dbReference type="EMBL" id="SDF26319.1"/>
    </source>
</evidence>
<dbReference type="AlphaFoldDB" id="A0A1G7JPB6"/>
<proteinExistence type="predicted"/>
<keyword evidence="1" id="KW-0472">Membrane</keyword>
<reference evidence="2 3" key="1">
    <citation type="submission" date="2016-10" db="EMBL/GenBank/DDBJ databases">
        <authorList>
            <person name="Varghese N."/>
            <person name="Submissions S."/>
        </authorList>
    </citation>
    <scope>NUCLEOTIDE SEQUENCE [LARGE SCALE GENOMIC DNA]</scope>
    <source>
        <strain evidence="2 3">CGMCC 1.3527</strain>
    </source>
</reference>
<dbReference type="RefSeq" id="WP_149797898.1">
    <property type="nucleotide sequence ID" value="NZ_FNBO01000003.1"/>
</dbReference>
<keyword evidence="3" id="KW-1185">Reference proteome</keyword>
<keyword evidence="2" id="KW-0378">Hydrolase</keyword>
<keyword evidence="1" id="KW-1133">Transmembrane helix</keyword>
<gene>
    <name evidence="2" type="ORF">SAMN04488067_10322</name>
</gene>
<protein>
    <submittedName>
        <fullName evidence="2">LexA-binding, inner membrane-associated putative hydrolase</fullName>
    </submittedName>
</protein>
<dbReference type="Pfam" id="PF04307">
    <property type="entry name" value="YdjM"/>
    <property type="match status" value="1"/>
</dbReference>
<sequence length="194" mass="20656">MWPWEHAAVGYLVYSLGLRALARDPPGDREAVALLVATQIPDLVDKPLSWVFGVFPTGYALGHSAFVALPVGAAVLAAGRARDRFRLGAAVVAGYWAHLAADALNPIRAGGAPLFGRVLWPAVTGTPYEEDLGAGRGLAYFTEFVGSIAALDPVTLLVGYLLLPLFTLAVWIRDGTPGLGPVRDAVGRWRRARD</sequence>
<evidence type="ECO:0000313" key="3">
    <source>
        <dbReference type="Proteomes" id="UP000324020"/>
    </source>
</evidence>
<evidence type="ECO:0000256" key="1">
    <source>
        <dbReference type="SAM" id="Phobius"/>
    </source>
</evidence>
<dbReference type="Proteomes" id="UP000324020">
    <property type="component" value="Unassembled WGS sequence"/>
</dbReference>
<dbReference type="OrthoDB" id="200338at2157"/>
<name>A0A1G7JPB6_9EURY</name>
<dbReference type="InterPro" id="IPR007404">
    <property type="entry name" value="YdjM-like"/>
</dbReference>